<sequence length="140" mass="15813">MDKTTFQIKEEENIVHARSEVREISRSLGFDELDQARIVQSVSELARNVIQYASEGTITVEVVVVADRKGLRIKVEDFGPGIPNVQELLMEPKRKHNGETSGIQQVRMLMDDINIKTLEEGTCVEVIKWLKTSTMLNGKS</sequence>
<keyword evidence="1" id="KW-0723">Serine/threonine-protein kinase</keyword>
<organism evidence="3 4">
    <name type="scientific">Thermoflavimicrobium daqui</name>
    <dbReference type="NCBI Taxonomy" id="2137476"/>
    <lineage>
        <taxon>Bacteria</taxon>
        <taxon>Bacillati</taxon>
        <taxon>Bacillota</taxon>
        <taxon>Bacilli</taxon>
        <taxon>Bacillales</taxon>
        <taxon>Thermoactinomycetaceae</taxon>
        <taxon>Thermoflavimicrobium</taxon>
    </lineage>
</organism>
<accession>A0A364K4P6</accession>
<dbReference type="Gene3D" id="3.30.565.10">
    <property type="entry name" value="Histidine kinase-like ATPase, C-terminal domain"/>
    <property type="match status" value="1"/>
</dbReference>
<dbReference type="GO" id="GO:0004674">
    <property type="term" value="F:protein serine/threonine kinase activity"/>
    <property type="evidence" value="ECO:0007669"/>
    <property type="project" value="UniProtKB-KW"/>
</dbReference>
<gene>
    <name evidence="3" type="ORF">DL897_08370</name>
</gene>
<dbReference type="PANTHER" id="PTHR35526">
    <property type="entry name" value="ANTI-SIGMA-F FACTOR RSBW-RELATED"/>
    <property type="match status" value="1"/>
</dbReference>
<dbReference type="OrthoDB" id="9799195at2"/>
<proteinExistence type="predicted"/>
<keyword evidence="1" id="KW-0808">Transferase</keyword>
<dbReference type="PANTHER" id="PTHR35526:SF3">
    <property type="entry name" value="ANTI-SIGMA-F FACTOR RSBW"/>
    <property type="match status" value="1"/>
</dbReference>
<dbReference type="AlphaFoldDB" id="A0A364K4P6"/>
<dbReference type="EMBL" id="QJKK01000004">
    <property type="protein sequence ID" value="RAL24332.1"/>
    <property type="molecule type" value="Genomic_DNA"/>
</dbReference>
<evidence type="ECO:0000256" key="1">
    <source>
        <dbReference type="ARBA" id="ARBA00022527"/>
    </source>
</evidence>
<dbReference type="InterPro" id="IPR036890">
    <property type="entry name" value="HATPase_C_sf"/>
</dbReference>
<reference evidence="3 4" key="1">
    <citation type="submission" date="2018-06" db="EMBL/GenBank/DDBJ databases">
        <title>Thermoflavimicrobium daqus sp. nov., a thermophilic microbe isolated from Moutai-flavour Daqu.</title>
        <authorList>
            <person name="Wang X."/>
            <person name="Zhou H."/>
        </authorList>
    </citation>
    <scope>NUCLEOTIDE SEQUENCE [LARGE SCALE GENOMIC DNA]</scope>
    <source>
        <strain evidence="3 4">FBKL4.011</strain>
    </source>
</reference>
<keyword evidence="1" id="KW-0418">Kinase</keyword>
<protein>
    <recommendedName>
        <fullName evidence="2">Histidine kinase/HSP90-like ATPase domain-containing protein</fullName>
    </recommendedName>
</protein>
<dbReference type="Proteomes" id="UP000251213">
    <property type="component" value="Unassembled WGS sequence"/>
</dbReference>
<evidence type="ECO:0000313" key="4">
    <source>
        <dbReference type="Proteomes" id="UP000251213"/>
    </source>
</evidence>
<evidence type="ECO:0000259" key="2">
    <source>
        <dbReference type="SMART" id="SM00387"/>
    </source>
</evidence>
<feature type="domain" description="Histidine kinase/HSP90-like ATPase" evidence="2">
    <location>
        <begin position="33"/>
        <end position="132"/>
    </location>
</feature>
<dbReference type="SUPFAM" id="SSF55874">
    <property type="entry name" value="ATPase domain of HSP90 chaperone/DNA topoisomerase II/histidine kinase"/>
    <property type="match status" value="1"/>
</dbReference>
<reference evidence="3 4" key="2">
    <citation type="submission" date="2018-06" db="EMBL/GenBank/DDBJ databases">
        <authorList>
            <person name="Zhirakovskaya E."/>
        </authorList>
    </citation>
    <scope>NUCLEOTIDE SEQUENCE [LARGE SCALE GENOMIC DNA]</scope>
    <source>
        <strain evidence="3 4">FBKL4.011</strain>
    </source>
</reference>
<dbReference type="SMART" id="SM00387">
    <property type="entry name" value="HATPase_c"/>
    <property type="match status" value="1"/>
</dbReference>
<dbReference type="InterPro" id="IPR003594">
    <property type="entry name" value="HATPase_dom"/>
</dbReference>
<dbReference type="Pfam" id="PF13581">
    <property type="entry name" value="HATPase_c_2"/>
    <property type="match status" value="1"/>
</dbReference>
<keyword evidence="4" id="KW-1185">Reference proteome</keyword>
<evidence type="ECO:0000313" key="3">
    <source>
        <dbReference type="EMBL" id="RAL24332.1"/>
    </source>
</evidence>
<dbReference type="InterPro" id="IPR050267">
    <property type="entry name" value="Anti-sigma-factor_SerPK"/>
</dbReference>
<dbReference type="RefSeq" id="WP_113658702.1">
    <property type="nucleotide sequence ID" value="NZ_KZ845666.1"/>
</dbReference>
<name>A0A364K4P6_9BACL</name>
<comment type="caution">
    <text evidence="3">The sequence shown here is derived from an EMBL/GenBank/DDBJ whole genome shotgun (WGS) entry which is preliminary data.</text>
</comment>